<evidence type="ECO:0000256" key="1">
    <source>
        <dbReference type="ARBA" id="ARBA00009359"/>
    </source>
</evidence>
<comment type="similarity">
    <text evidence="1">Belongs to the CENP-X/MHF2 family.</text>
</comment>
<gene>
    <name evidence="5" type="ORF">F1559_002367</name>
</gene>
<organism evidence="5 6">
    <name type="scientific">Cyanidiococcus yangmingshanensis</name>
    <dbReference type="NCBI Taxonomy" id="2690220"/>
    <lineage>
        <taxon>Eukaryota</taxon>
        <taxon>Rhodophyta</taxon>
        <taxon>Bangiophyceae</taxon>
        <taxon>Cyanidiales</taxon>
        <taxon>Cyanidiaceae</taxon>
        <taxon>Cyanidiococcus</taxon>
    </lineage>
</organism>
<evidence type="ECO:0000313" key="6">
    <source>
        <dbReference type="Proteomes" id="UP000530660"/>
    </source>
</evidence>
<dbReference type="Proteomes" id="UP000530660">
    <property type="component" value="Unassembled WGS sequence"/>
</dbReference>
<evidence type="ECO:0000256" key="2">
    <source>
        <dbReference type="ARBA" id="ARBA00022763"/>
    </source>
</evidence>
<sequence>MGSALDQTAVNNDQVDALLRRALLRLEEGDSDGVREQMTREKVPKLTLAAVRASTRYLTLFTLECLERSVLEAEIDAQVKCSLQGSRLDQVDLTTGDEDGTVRDPLARTLPAAAIRVQPEHVLRIMPQLLLDF</sequence>
<dbReference type="GO" id="GO:0006281">
    <property type="term" value="P:DNA repair"/>
    <property type="evidence" value="ECO:0007669"/>
    <property type="project" value="UniProtKB-KW"/>
</dbReference>
<dbReference type="OrthoDB" id="10561807at2759"/>
<evidence type="ECO:0000313" key="5">
    <source>
        <dbReference type="EMBL" id="KAF6001965.1"/>
    </source>
</evidence>
<keyword evidence="3" id="KW-0238">DNA-binding</keyword>
<reference evidence="5 6" key="1">
    <citation type="journal article" date="2020" name="J. Phycol.">
        <title>Comparative genome analysis reveals Cyanidiococcus gen. nov., a new extremophilic red algal genus sister to Cyanidioschyzon (Cyanidioschyzonaceae, Rhodophyta).</title>
        <authorList>
            <person name="Liu S.-L."/>
            <person name="Chiang Y.-R."/>
            <person name="Yoon H.S."/>
            <person name="Fu H.-Y."/>
        </authorList>
    </citation>
    <scope>NUCLEOTIDE SEQUENCE [LARGE SCALE GENOMIC DNA]</scope>
    <source>
        <strain evidence="5 6">THAL066</strain>
    </source>
</reference>
<dbReference type="EMBL" id="VWRR01000012">
    <property type="protein sequence ID" value="KAF6001965.1"/>
    <property type="molecule type" value="Genomic_DNA"/>
</dbReference>
<dbReference type="GO" id="GO:0003677">
    <property type="term" value="F:DNA binding"/>
    <property type="evidence" value="ECO:0007669"/>
    <property type="project" value="UniProtKB-KW"/>
</dbReference>
<evidence type="ECO:0000256" key="3">
    <source>
        <dbReference type="ARBA" id="ARBA00023125"/>
    </source>
</evidence>
<protein>
    <submittedName>
        <fullName evidence="5">Uncharacterized protein</fullName>
    </submittedName>
</protein>
<keyword evidence="6" id="KW-1185">Reference proteome</keyword>
<dbReference type="GO" id="GO:0051382">
    <property type="term" value="P:kinetochore assembly"/>
    <property type="evidence" value="ECO:0007669"/>
    <property type="project" value="InterPro"/>
</dbReference>
<keyword evidence="4" id="KW-0234">DNA repair</keyword>
<evidence type="ECO:0000256" key="4">
    <source>
        <dbReference type="ARBA" id="ARBA00023204"/>
    </source>
</evidence>
<keyword evidence="2" id="KW-0227">DNA damage</keyword>
<dbReference type="InterPro" id="IPR018552">
    <property type="entry name" value="CENP-X"/>
</dbReference>
<accession>A0A7J7IFT7</accession>
<comment type="caution">
    <text evidence="5">The sequence shown here is derived from an EMBL/GenBank/DDBJ whole genome shotgun (WGS) entry which is preliminary data.</text>
</comment>
<proteinExistence type="inferred from homology"/>
<name>A0A7J7IFT7_9RHOD</name>
<dbReference type="AlphaFoldDB" id="A0A7J7IFT7"/>
<dbReference type="Pfam" id="PF09415">
    <property type="entry name" value="CENP-X"/>
    <property type="match status" value="1"/>
</dbReference>